<proteinExistence type="predicted"/>
<dbReference type="AlphaFoldDB" id="A0A1B7SJL5"/>
<dbReference type="InterPro" id="IPR011431">
    <property type="entry name" value="Trafficking_Pga2"/>
</dbReference>
<reference evidence="1" key="1">
    <citation type="journal article" date="2021" name="Open Biol.">
        <title>Shared evolutionary footprints suggest mitochondrial oxidative damage underlies multiple complex I losses in fungi.</title>
        <authorList>
            <person name="Schikora-Tamarit M.A."/>
            <person name="Marcet-Houben M."/>
            <person name="Nosek J."/>
            <person name="Gabaldon T."/>
        </authorList>
    </citation>
    <scope>NUCLEOTIDE SEQUENCE</scope>
    <source>
        <strain evidence="1">NCAIM Y.01608</strain>
    </source>
</reference>
<sequence>MSFFNLWEGLSQEFDIYKVLRLVVIIGGYIFFRQRYLEFMKHYQVKKQLEEDHKRNTEALIEKPDIKEAELTGVAGSDNRWGWGKRTRSKVKAQQKLFQKQVEQAALQISQTKGSDSDEEINELLED</sequence>
<comment type="caution">
    <text evidence="1">The sequence shown here is derived from an EMBL/GenBank/DDBJ whole genome shotgun (WGS) entry which is preliminary data.</text>
</comment>
<name>A0A1B7SJL5_9ASCO</name>
<keyword evidence="2" id="KW-1185">Reference proteome</keyword>
<evidence type="ECO:0000313" key="2">
    <source>
        <dbReference type="Proteomes" id="UP000788993"/>
    </source>
</evidence>
<dbReference type="Proteomes" id="UP000788993">
    <property type="component" value="Unassembled WGS sequence"/>
</dbReference>
<dbReference type="PANTHER" id="PTHR28199">
    <property type="entry name" value="PROCESSING OF GAS1 AND ALP PROTEIN 2"/>
    <property type="match status" value="1"/>
</dbReference>
<dbReference type="RefSeq" id="XP_018211568.1">
    <property type="nucleotide sequence ID" value="XM_018354277.1"/>
</dbReference>
<protein>
    <submittedName>
        <fullName evidence="1">Uncharacterized protein</fullName>
    </submittedName>
</protein>
<gene>
    <name evidence="1" type="ORF">OGATHE_004876</name>
</gene>
<reference evidence="1" key="2">
    <citation type="submission" date="2021-01" db="EMBL/GenBank/DDBJ databases">
        <authorList>
            <person name="Schikora-Tamarit M.A."/>
        </authorList>
    </citation>
    <scope>NUCLEOTIDE SEQUENCE</scope>
    <source>
        <strain evidence="1">NCAIM Y.01608</strain>
    </source>
</reference>
<dbReference type="GO" id="GO:0015031">
    <property type="term" value="P:protein transport"/>
    <property type="evidence" value="ECO:0007669"/>
    <property type="project" value="TreeGrafter"/>
</dbReference>
<organism evidence="1 2">
    <name type="scientific">Ogataea polymorpha</name>
    <dbReference type="NCBI Taxonomy" id="460523"/>
    <lineage>
        <taxon>Eukaryota</taxon>
        <taxon>Fungi</taxon>
        <taxon>Dikarya</taxon>
        <taxon>Ascomycota</taxon>
        <taxon>Saccharomycotina</taxon>
        <taxon>Pichiomycetes</taxon>
        <taxon>Pichiales</taxon>
        <taxon>Pichiaceae</taxon>
        <taxon>Ogataea</taxon>
    </lineage>
</organism>
<dbReference type="PANTHER" id="PTHR28199:SF1">
    <property type="entry name" value="PROCESSING OF GAS1 AND ALP PROTEIN 2"/>
    <property type="match status" value="1"/>
</dbReference>
<dbReference type="EMBL" id="JAEUBD010001266">
    <property type="protein sequence ID" value="KAH3663299.1"/>
    <property type="molecule type" value="Genomic_DNA"/>
</dbReference>
<accession>A0A1B7SJL5</accession>
<dbReference type="OrthoDB" id="4227028at2759"/>
<evidence type="ECO:0000313" key="1">
    <source>
        <dbReference type="EMBL" id="KAH3663299.1"/>
    </source>
</evidence>